<reference evidence="2 3" key="1">
    <citation type="submission" date="2021-03" db="EMBL/GenBank/DDBJ databases">
        <title>Sequencing the genomes of 1000 actinobacteria strains.</title>
        <authorList>
            <person name="Klenk H.-P."/>
        </authorList>
    </citation>
    <scope>NUCLEOTIDE SEQUENCE [LARGE SCALE GENOMIC DNA]</scope>
    <source>
        <strain evidence="2 3">DSM 16005</strain>
    </source>
</reference>
<dbReference type="Proteomes" id="UP000711614">
    <property type="component" value="Unassembled WGS sequence"/>
</dbReference>
<dbReference type="Gene3D" id="3.40.50.720">
    <property type="entry name" value="NAD(P)-binding Rossmann-like Domain"/>
    <property type="match status" value="1"/>
</dbReference>
<organism evidence="2 3">
    <name type="scientific">Arthrobacter stackebrandtii</name>
    <dbReference type="NCBI Taxonomy" id="272161"/>
    <lineage>
        <taxon>Bacteria</taxon>
        <taxon>Bacillati</taxon>
        <taxon>Actinomycetota</taxon>
        <taxon>Actinomycetes</taxon>
        <taxon>Micrococcales</taxon>
        <taxon>Micrococcaceae</taxon>
        <taxon>Arthrobacter</taxon>
    </lineage>
</organism>
<proteinExistence type="predicted"/>
<dbReference type="Pfam" id="PF13460">
    <property type="entry name" value="NAD_binding_10"/>
    <property type="match status" value="1"/>
</dbReference>
<dbReference type="InterPro" id="IPR016040">
    <property type="entry name" value="NAD(P)-bd_dom"/>
</dbReference>
<dbReference type="InterPro" id="IPR036291">
    <property type="entry name" value="NAD(P)-bd_dom_sf"/>
</dbReference>
<protein>
    <submittedName>
        <fullName evidence="2">Uncharacterized protein YbjT (DUF2867 family)</fullName>
    </submittedName>
</protein>
<gene>
    <name evidence="2" type="ORF">JOF48_002223</name>
</gene>
<name>A0ABS4YX96_9MICC</name>
<accession>A0ABS4YX96</accession>
<evidence type="ECO:0000313" key="2">
    <source>
        <dbReference type="EMBL" id="MBP2413424.1"/>
    </source>
</evidence>
<dbReference type="RefSeq" id="WP_209680693.1">
    <property type="nucleotide sequence ID" value="NZ_JAGIOI010000001.1"/>
</dbReference>
<comment type="caution">
    <text evidence="2">The sequence shown here is derived from an EMBL/GenBank/DDBJ whole genome shotgun (WGS) entry which is preliminary data.</text>
</comment>
<dbReference type="SUPFAM" id="SSF51735">
    <property type="entry name" value="NAD(P)-binding Rossmann-fold domains"/>
    <property type="match status" value="1"/>
</dbReference>
<sequence>MTTIAVAGGTGLAGRAVVAEAVAAGQAVRSLSRHLPAEAHRVAGAEYMRADFRTGAGVAAALAGVDALVETMDARSGPGLRALPVMSVAALGAAARAGVGRCVLLTIVRAGECTMGYYQAQAARALSYEKSALPTSVVYATQFHNLVAGIFSAGAKAGLIPVFNGVYFQTISTADVAAVLLAEALRGSAAKKSVFAGGPAVQGMREMAETWQAATGSRALVAPLPLPGSFGAFLRAGKNLVPDHAVGVTSFESWLGKH</sequence>
<feature type="domain" description="NAD(P)-binding" evidence="1">
    <location>
        <begin position="8"/>
        <end position="182"/>
    </location>
</feature>
<keyword evidence="3" id="KW-1185">Reference proteome</keyword>
<evidence type="ECO:0000259" key="1">
    <source>
        <dbReference type="Pfam" id="PF13460"/>
    </source>
</evidence>
<evidence type="ECO:0000313" key="3">
    <source>
        <dbReference type="Proteomes" id="UP000711614"/>
    </source>
</evidence>
<dbReference type="EMBL" id="JAGIOI010000001">
    <property type="protein sequence ID" value="MBP2413424.1"/>
    <property type="molecule type" value="Genomic_DNA"/>
</dbReference>